<evidence type="ECO:0000313" key="2">
    <source>
        <dbReference type="EMBL" id="CAL1571979.1"/>
    </source>
</evidence>
<organism evidence="2 3">
    <name type="scientific">Knipowitschia caucasica</name>
    <name type="common">Caucasian dwarf goby</name>
    <name type="synonym">Pomatoschistus caucasicus</name>
    <dbReference type="NCBI Taxonomy" id="637954"/>
    <lineage>
        <taxon>Eukaryota</taxon>
        <taxon>Metazoa</taxon>
        <taxon>Chordata</taxon>
        <taxon>Craniata</taxon>
        <taxon>Vertebrata</taxon>
        <taxon>Euteleostomi</taxon>
        <taxon>Actinopterygii</taxon>
        <taxon>Neopterygii</taxon>
        <taxon>Teleostei</taxon>
        <taxon>Neoteleostei</taxon>
        <taxon>Acanthomorphata</taxon>
        <taxon>Gobiaria</taxon>
        <taxon>Gobiiformes</taxon>
        <taxon>Gobioidei</taxon>
        <taxon>Gobiidae</taxon>
        <taxon>Gobiinae</taxon>
        <taxon>Knipowitschia</taxon>
    </lineage>
</organism>
<protein>
    <submittedName>
        <fullName evidence="2">Uncharacterized protein</fullName>
    </submittedName>
</protein>
<sequence>MGGSSLDHTLGQDRGRAGPARGGAGQHCSGGAEVKFSPQLRALQSAAAVPSHCHRSRSSCIMFLAKGILGGLVKIISNIDPADFVPSDPVSITTNTH</sequence>
<proteinExistence type="predicted"/>
<dbReference type="AlphaFoldDB" id="A0AAV2J372"/>
<gene>
    <name evidence="2" type="ORF">KC01_LOCUS4032</name>
</gene>
<feature type="region of interest" description="Disordered" evidence="1">
    <location>
        <begin position="1"/>
        <end position="31"/>
    </location>
</feature>
<evidence type="ECO:0000256" key="1">
    <source>
        <dbReference type="SAM" id="MobiDB-lite"/>
    </source>
</evidence>
<evidence type="ECO:0000313" key="3">
    <source>
        <dbReference type="Proteomes" id="UP001497482"/>
    </source>
</evidence>
<reference evidence="2 3" key="1">
    <citation type="submission" date="2024-04" db="EMBL/GenBank/DDBJ databases">
        <authorList>
            <person name="Waldvogel A.-M."/>
            <person name="Schoenle A."/>
        </authorList>
    </citation>
    <scope>NUCLEOTIDE SEQUENCE [LARGE SCALE GENOMIC DNA]</scope>
</reference>
<dbReference type="EMBL" id="OZ035832">
    <property type="protein sequence ID" value="CAL1571979.1"/>
    <property type="molecule type" value="Genomic_DNA"/>
</dbReference>
<name>A0AAV2J372_KNICA</name>
<keyword evidence="3" id="KW-1185">Reference proteome</keyword>
<dbReference type="Proteomes" id="UP001497482">
    <property type="component" value="Chromosome 10"/>
</dbReference>
<accession>A0AAV2J372</accession>